<reference evidence="9" key="1">
    <citation type="submission" date="2022-08" db="EMBL/GenBank/DDBJ databases">
        <title>Draft genome sequencing of Roseisolibacter agri AW1220.</title>
        <authorList>
            <person name="Tobiishi Y."/>
            <person name="Tonouchi A."/>
        </authorList>
    </citation>
    <scope>NUCLEOTIDE SEQUENCE</scope>
    <source>
        <strain evidence="9">AW1220</strain>
    </source>
</reference>
<protein>
    <submittedName>
        <fullName evidence="9">Helicase</fullName>
    </submittedName>
</protein>
<dbReference type="InterPro" id="IPR049730">
    <property type="entry name" value="SNF2/RAD54-like_C"/>
</dbReference>
<dbReference type="InterPro" id="IPR001650">
    <property type="entry name" value="Helicase_C-like"/>
</dbReference>
<evidence type="ECO:0000259" key="7">
    <source>
        <dbReference type="PROSITE" id="PS51192"/>
    </source>
</evidence>
<dbReference type="SUPFAM" id="SSF52540">
    <property type="entry name" value="P-loop containing nucleoside triphosphate hydrolases"/>
    <property type="match status" value="2"/>
</dbReference>
<dbReference type="PANTHER" id="PTHR45766:SF6">
    <property type="entry name" value="SWI_SNF-RELATED MATRIX-ASSOCIATED ACTIN-DEPENDENT REGULATOR OF CHROMATIN SUBFAMILY A-LIKE PROTEIN 1"/>
    <property type="match status" value="1"/>
</dbReference>
<feature type="coiled-coil region" evidence="5">
    <location>
        <begin position="441"/>
        <end position="475"/>
    </location>
</feature>
<proteinExistence type="predicted"/>
<dbReference type="Proteomes" id="UP001161325">
    <property type="component" value="Unassembled WGS sequence"/>
</dbReference>
<dbReference type="Gene3D" id="3.40.50.300">
    <property type="entry name" value="P-loop containing nucleotide triphosphate hydrolases"/>
    <property type="match status" value="1"/>
</dbReference>
<dbReference type="GO" id="GO:0016787">
    <property type="term" value="F:hydrolase activity"/>
    <property type="evidence" value="ECO:0007669"/>
    <property type="project" value="UniProtKB-KW"/>
</dbReference>
<keyword evidence="4" id="KW-0067">ATP-binding</keyword>
<dbReference type="InterPro" id="IPR057342">
    <property type="entry name" value="DEXDc_RapA"/>
</dbReference>
<dbReference type="PANTHER" id="PTHR45766">
    <property type="entry name" value="DNA ANNEALING HELICASE AND ENDONUCLEASE ZRANB3 FAMILY MEMBER"/>
    <property type="match status" value="1"/>
</dbReference>
<sequence>MVRVIATVPVGDGAVQLVYGLSDGTMRERLLHASDAAHLALATAERPWAFDGDAAAFQLACEAKRIDLAFLFDPMMAVHSSNVEPLPHQITAVYESMLPRQPLRYVLADDPGAGKTIMAGLYIRELLMRADAKRILIVAPGSLVEQWRDELYEKFDLGFQVYSSALDFASPSGNAFADHHQLVVRLDQLSRNEELQDKLCEAGWDLVVFDEAHKLAAHYFGSKLEKTARFRFAEKIGAHTRHLLLMTATPHNGKEADFQLFLSLLDSDRFYGKFRDGVHKVDASDLMRRMIKEELVKFDGTPLFPERKAYTVNYQLSDTEAALYEAVTQYVKEEMGKADQLEGRQKGSVGFALTTLQRRLASSPEAIYQSLKRRRERLERRVSEEKIGARGRSALASGALPGGGRAGGTQAGGIQPTGFLAGNVDIPDDDEDLTATEQEFLEETLVDEATAARTIQELEAEIESLRILEAQAKAVVASNEDRKWDELSALLQHQPAMFAEVPGADGTKRRRKLIVFTEHRDTLNYLSGQIRSLLGNQSAVVTIHGGTHRDERRRVQALFRSDPDVTVLIATDAAGEGVNLQNANLMVNYDLPWNPNRLEQRFGRIHRIGQTEVCHLWNLVAKETREGDVYHRLLQKLEVENEALQGRVFDILGEVFEEKSLKELLVEAIRYGDLPEVRARLSTKVEQALDREHLKALLDRNALAQETLSPERLFAVKEEMEKAEARKLQPYFVRRFFLDAMATVGGSVQPREAGRWEVTHVPALVRERDRVISGRNRREQEPALKRYERIAFSKDAVQPLDRPGLARAVLMHPGHPLMLALSDLLLERHANLLRQGAVLVDPTDAGTKPSLLVLLTHDVKDGDGATLSRRLQFVRVAPDGTTTFAGWAPHLDLEPLVEADRPLVEPLLEAAWLRADQEQQAVALASTTLVPEHYQDVAGRRVAQVDKTLHAVHERLTKEIQFWQDRWLRLKEDQEAGKDVRLNVENARRLIADLEGRLETRKVALRAMRHVVNSTPVVLGAALVVPVGYLRQQRGEEPAGDTWAADAAARARVERLAMEAVCRVEQARGCIVLDVSALKCGWDLTVHAPLPVAGRPETGAAPASKGRKAPLPESRHIEVKGRVAGATTVTVTRNEILYALNQGEKFVLAVVFVHPDDRTEGPYYVHRPFDREPGANEASVNYDLHGLLAQAELQEA</sequence>
<feature type="domain" description="Helicase C-terminal" evidence="8">
    <location>
        <begin position="505"/>
        <end position="662"/>
    </location>
</feature>
<organism evidence="9 10">
    <name type="scientific">Roseisolibacter agri</name>
    <dbReference type="NCBI Taxonomy" id="2014610"/>
    <lineage>
        <taxon>Bacteria</taxon>
        <taxon>Pseudomonadati</taxon>
        <taxon>Gemmatimonadota</taxon>
        <taxon>Gemmatimonadia</taxon>
        <taxon>Gemmatimonadales</taxon>
        <taxon>Gemmatimonadaceae</taxon>
        <taxon>Roseisolibacter</taxon>
    </lineage>
</organism>
<dbReference type="Pfam" id="PF00176">
    <property type="entry name" value="SNF2-rel_dom"/>
    <property type="match status" value="1"/>
</dbReference>
<dbReference type="SMART" id="SM00487">
    <property type="entry name" value="DEXDc"/>
    <property type="match status" value="1"/>
</dbReference>
<evidence type="ECO:0000313" key="9">
    <source>
        <dbReference type="EMBL" id="GLC27746.1"/>
    </source>
</evidence>
<dbReference type="AlphaFoldDB" id="A0AA37V8G2"/>
<dbReference type="Pfam" id="PF00271">
    <property type="entry name" value="Helicase_C"/>
    <property type="match status" value="1"/>
</dbReference>
<dbReference type="Gene3D" id="3.40.50.10810">
    <property type="entry name" value="Tandem AAA-ATPase domain"/>
    <property type="match status" value="1"/>
</dbReference>
<feature type="region of interest" description="Disordered" evidence="6">
    <location>
        <begin position="1093"/>
        <end position="1112"/>
    </location>
</feature>
<dbReference type="EMBL" id="BRXS01000007">
    <property type="protein sequence ID" value="GLC27746.1"/>
    <property type="molecule type" value="Genomic_DNA"/>
</dbReference>
<dbReference type="GO" id="GO:0004386">
    <property type="term" value="F:helicase activity"/>
    <property type="evidence" value="ECO:0007669"/>
    <property type="project" value="UniProtKB-KW"/>
</dbReference>
<keyword evidence="3 9" id="KW-0347">Helicase</keyword>
<evidence type="ECO:0000256" key="3">
    <source>
        <dbReference type="ARBA" id="ARBA00022806"/>
    </source>
</evidence>
<dbReference type="SMART" id="SM00490">
    <property type="entry name" value="HELICc"/>
    <property type="match status" value="1"/>
</dbReference>
<keyword evidence="1" id="KW-0547">Nucleotide-binding</keyword>
<dbReference type="PROSITE" id="PS51194">
    <property type="entry name" value="HELICASE_CTER"/>
    <property type="match status" value="1"/>
</dbReference>
<name>A0AA37V8G2_9BACT</name>
<dbReference type="InterPro" id="IPR014001">
    <property type="entry name" value="Helicase_ATP-bd"/>
</dbReference>
<keyword evidence="5" id="KW-0175">Coiled coil</keyword>
<dbReference type="InterPro" id="IPR027417">
    <property type="entry name" value="P-loop_NTPase"/>
</dbReference>
<evidence type="ECO:0000313" key="10">
    <source>
        <dbReference type="Proteomes" id="UP001161325"/>
    </source>
</evidence>
<dbReference type="CDD" id="cd18793">
    <property type="entry name" value="SF2_C_SNF"/>
    <property type="match status" value="1"/>
</dbReference>
<evidence type="ECO:0000256" key="5">
    <source>
        <dbReference type="SAM" id="Coils"/>
    </source>
</evidence>
<dbReference type="InterPro" id="IPR038718">
    <property type="entry name" value="SNF2-like_sf"/>
</dbReference>
<keyword evidence="10" id="KW-1185">Reference proteome</keyword>
<evidence type="ECO:0000256" key="4">
    <source>
        <dbReference type="ARBA" id="ARBA00022840"/>
    </source>
</evidence>
<evidence type="ECO:0000256" key="6">
    <source>
        <dbReference type="SAM" id="MobiDB-lite"/>
    </source>
</evidence>
<dbReference type="PROSITE" id="PS51192">
    <property type="entry name" value="HELICASE_ATP_BIND_1"/>
    <property type="match status" value="1"/>
</dbReference>
<evidence type="ECO:0000256" key="1">
    <source>
        <dbReference type="ARBA" id="ARBA00022741"/>
    </source>
</evidence>
<dbReference type="InterPro" id="IPR024975">
    <property type="entry name" value="NOV_C"/>
</dbReference>
<feature type="compositionally biased region" description="Gly residues" evidence="6">
    <location>
        <begin position="400"/>
        <end position="411"/>
    </location>
</feature>
<accession>A0AA37V8G2</accession>
<dbReference type="CDD" id="cd18011">
    <property type="entry name" value="DEXDc_RapA"/>
    <property type="match status" value="1"/>
</dbReference>
<keyword evidence="2" id="KW-0378">Hydrolase</keyword>
<dbReference type="Pfam" id="PF13020">
    <property type="entry name" value="NOV_C"/>
    <property type="match status" value="1"/>
</dbReference>
<comment type="caution">
    <text evidence="9">The sequence shown here is derived from an EMBL/GenBank/DDBJ whole genome shotgun (WGS) entry which is preliminary data.</text>
</comment>
<dbReference type="GO" id="GO:0005524">
    <property type="term" value="F:ATP binding"/>
    <property type="evidence" value="ECO:0007669"/>
    <property type="project" value="UniProtKB-KW"/>
</dbReference>
<evidence type="ECO:0000259" key="8">
    <source>
        <dbReference type="PROSITE" id="PS51194"/>
    </source>
</evidence>
<dbReference type="InterPro" id="IPR000330">
    <property type="entry name" value="SNF2_N"/>
</dbReference>
<feature type="region of interest" description="Disordered" evidence="6">
    <location>
        <begin position="394"/>
        <end position="414"/>
    </location>
</feature>
<feature type="domain" description="Helicase ATP-binding" evidence="7">
    <location>
        <begin position="96"/>
        <end position="268"/>
    </location>
</feature>
<gene>
    <name evidence="9" type="ORF">rosag_42590</name>
</gene>
<evidence type="ECO:0000256" key="2">
    <source>
        <dbReference type="ARBA" id="ARBA00022801"/>
    </source>
</evidence>